<gene>
    <name evidence="2" type="ORF">LTRI10_LOCUS34498</name>
</gene>
<organism evidence="2 3">
    <name type="scientific">Linum trigynum</name>
    <dbReference type="NCBI Taxonomy" id="586398"/>
    <lineage>
        <taxon>Eukaryota</taxon>
        <taxon>Viridiplantae</taxon>
        <taxon>Streptophyta</taxon>
        <taxon>Embryophyta</taxon>
        <taxon>Tracheophyta</taxon>
        <taxon>Spermatophyta</taxon>
        <taxon>Magnoliopsida</taxon>
        <taxon>eudicotyledons</taxon>
        <taxon>Gunneridae</taxon>
        <taxon>Pentapetalae</taxon>
        <taxon>rosids</taxon>
        <taxon>fabids</taxon>
        <taxon>Malpighiales</taxon>
        <taxon>Linaceae</taxon>
        <taxon>Linum</taxon>
    </lineage>
</organism>
<dbReference type="Proteomes" id="UP001497516">
    <property type="component" value="Chromosome 6"/>
</dbReference>
<name>A0AAV2F852_9ROSI</name>
<feature type="region of interest" description="Disordered" evidence="1">
    <location>
        <begin position="1"/>
        <end position="61"/>
    </location>
</feature>
<sequence>MGSSAITSIRALHQQAKNKIMAAHHQPKPKQKPASSHSSVAPAAEPSQHLGRIGQQRAKAAEESLRTVMYFSNWGPYT</sequence>
<dbReference type="Pfam" id="PF12609">
    <property type="entry name" value="DUF3774"/>
    <property type="match status" value="1"/>
</dbReference>
<evidence type="ECO:0000256" key="1">
    <source>
        <dbReference type="SAM" id="MobiDB-lite"/>
    </source>
</evidence>
<feature type="compositionally biased region" description="Low complexity" evidence="1">
    <location>
        <begin position="33"/>
        <end position="47"/>
    </location>
</feature>
<dbReference type="InterPro" id="IPR022251">
    <property type="entry name" value="DUF3774_wound-induced"/>
</dbReference>
<dbReference type="AlphaFoldDB" id="A0AAV2F852"/>
<dbReference type="PANTHER" id="PTHR33090">
    <property type="entry name" value="DUF3774 DOMAIN PROTEIN-RELATED"/>
    <property type="match status" value="1"/>
</dbReference>
<reference evidence="2 3" key="1">
    <citation type="submission" date="2024-04" db="EMBL/GenBank/DDBJ databases">
        <authorList>
            <person name="Fracassetti M."/>
        </authorList>
    </citation>
    <scope>NUCLEOTIDE SEQUENCE [LARGE SCALE GENOMIC DNA]</scope>
</reference>
<evidence type="ECO:0000313" key="3">
    <source>
        <dbReference type="Proteomes" id="UP001497516"/>
    </source>
</evidence>
<proteinExistence type="predicted"/>
<dbReference type="EMBL" id="OZ034819">
    <property type="protein sequence ID" value="CAL1393968.1"/>
    <property type="molecule type" value="Genomic_DNA"/>
</dbReference>
<evidence type="ECO:0000313" key="2">
    <source>
        <dbReference type="EMBL" id="CAL1393968.1"/>
    </source>
</evidence>
<keyword evidence="3" id="KW-1185">Reference proteome</keyword>
<accession>A0AAV2F852</accession>
<protein>
    <submittedName>
        <fullName evidence="2">Uncharacterized protein</fullName>
    </submittedName>
</protein>